<dbReference type="InterPro" id="IPR018392">
    <property type="entry name" value="LysM"/>
</dbReference>
<sequence>MDRDTTHDQAEKLRQTVKNSSEKLPPRSEVHKDKKKKTKIRFKYPVVRLLALFFVLIPIVILSYTFHFKDELKTLVPKVSTENYDTIDFAKPSEDESVAEGENLIEDVVNEPEKVEEPSQTEPGEKEIAGATQSDIEDEQPATNVPDNSSKQTGQKDSTKQQYKIITHKVTAEETLYSISIKYYKSRAGEEIIREWNNLEQTKIYEGQILEIPLEQNKE</sequence>
<feature type="domain" description="LysM" evidence="3">
    <location>
        <begin position="166"/>
        <end position="212"/>
    </location>
</feature>
<evidence type="ECO:0000313" key="4">
    <source>
        <dbReference type="EMBL" id="MBE4910321.1"/>
    </source>
</evidence>
<organism evidence="4 5">
    <name type="scientific">Litchfieldia luteola</name>
    <dbReference type="NCBI Taxonomy" id="682179"/>
    <lineage>
        <taxon>Bacteria</taxon>
        <taxon>Bacillati</taxon>
        <taxon>Bacillota</taxon>
        <taxon>Bacilli</taxon>
        <taxon>Bacillales</taxon>
        <taxon>Bacillaceae</taxon>
        <taxon>Litchfieldia</taxon>
    </lineage>
</organism>
<keyword evidence="2" id="KW-1133">Transmembrane helix</keyword>
<proteinExistence type="predicted"/>
<keyword evidence="2" id="KW-0472">Membrane</keyword>
<keyword evidence="5" id="KW-1185">Reference proteome</keyword>
<evidence type="ECO:0000259" key="3">
    <source>
        <dbReference type="PROSITE" id="PS51782"/>
    </source>
</evidence>
<evidence type="ECO:0000256" key="2">
    <source>
        <dbReference type="SAM" id="Phobius"/>
    </source>
</evidence>
<dbReference type="Proteomes" id="UP001516662">
    <property type="component" value="Unassembled WGS sequence"/>
</dbReference>
<reference evidence="4 5" key="1">
    <citation type="submission" date="2020-10" db="EMBL/GenBank/DDBJ databases">
        <title>Bacillus sp. HD4P25, an endophyte from a halophyte.</title>
        <authorList>
            <person name="Sun J.-Q."/>
        </authorList>
    </citation>
    <scope>NUCLEOTIDE SEQUENCE [LARGE SCALE GENOMIC DNA]</scope>
    <source>
        <strain evidence="4 5">YIM 93174</strain>
    </source>
</reference>
<evidence type="ECO:0000313" key="5">
    <source>
        <dbReference type="Proteomes" id="UP001516662"/>
    </source>
</evidence>
<dbReference type="SUPFAM" id="SSF54106">
    <property type="entry name" value="LysM domain"/>
    <property type="match status" value="1"/>
</dbReference>
<keyword evidence="2" id="KW-0812">Transmembrane</keyword>
<feature type="compositionally biased region" description="Basic and acidic residues" evidence="1">
    <location>
        <begin position="111"/>
        <end position="128"/>
    </location>
</feature>
<feature type="compositionally biased region" description="Polar residues" evidence="1">
    <location>
        <begin position="141"/>
        <end position="162"/>
    </location>
</feature>
<feature type="region of interest" description="Disordered" evidence="1">
    <location>
        <begin position="107"/>
        <end position="162"/>
    </location>
</feature>
<dbReference type="Pfam" id="PF01476">
    <property type="entry name" value="LysM"/>
    <property type="match status" value="1"/>
</dbReference>
<feature type="transmembrane region" description="Helical" evidence="2">
    <location>
        <begin position="46"/>
        <end position="66"/>
    </location>
</feature>
<protein>
    <submittedName>
        <fullName evidence="4">LysM peptidoglycan-binding domain-containing protein</fullName>
    </submittedName>
</protein>
<dbReference type="InterPro" id="IPR036779">
    <property type="entry name" value="LysM_dom_sf"/>
</dbReference>
<feature type="compositionally biased region" description="Basic and acidic residues" evidence="1">
    <location>
        <begin position="1"/>
        <end position="32"/>
    </location>
</feature>
<dbReference type="CDD" id="cd00118">
    <property type="entry name" value="LysM"/>
    <property type="match status" value="1"/>
</dbReference>
<evidence type="ECO:0000256" key="1">
    <source>
        <dbReference type="SAM" id="MobiDB-lite"/>
    </source>
</evidence>
<feature type="region of interest" description="Disordered" evidence="1">
    <location>
        <begin position="1"/>
        <end position="34"/>
    </location>
</feature>
<dbReference type="EMBL" id="JADCLJ010000024">
    <property type="protein sequence ID" value="MBE4910321.1"/>
    <property type="molecule type" value="Genomic_DNA"/>
</dbReference>
<dbReference type="PROSITE" id="PS51782">
    <property type="entry name" value="LYSM"/>
    <property type="match status" value="1"/>
</dbReference>
<name>A0ABR9QPJ3_9BACI</name>
<dbReference type="Gene3D" id="3.10.350.10">
    <property type="entry name" value="LysM domain"/>
    <property type="match status" value="1"/>
</dbReference>
<gene>
    <name evidence="4" type="ORF">IMZ08_19975</name>
</gene>
<accession>A0ABR9QPJ3</accession>
<dbReference type="SMART" id="SM00257">
    <property type="entry name" value="LysM"/>
    <property type="match status" value="1"/>
</dbReference>
<comment type="caution">
    <text evidence="4">The sequence shown here is derived from an EMBL/GenBank/DDBJ whole genome shotgun (WGS) entry which is preliminary data.</text>
</comment>
<dbReference type="RefSeq" id="WP_193539569.1">
    <property type="nucleotide sequence ID" value="NZ_JADCLJ010000024.1"/>
</dbReference>